<dbReference type="PANTHER" id="PTHR34436">
    <property type="entry name" value="CENTROMERE PROTEIN M"/>
    <property type="match status" value="1"/>
</dbReference>
<comment type="subcellular location">
    <subcellularLocation>
        <location evidence="2">Chromosome</location>
        <location evidence="2">Centromere</location>
    </subcellularLocation>
    <subcellularLocation>
        <location evidence="1">Nucleus</location>
    </subcellularLocation>
</comment>
<dbReference type="AlphaFoldDB" id="A0A8C9RPJ0"/>
<evidence type="ECO:0000256" key="6">
    <source>
        <dbReference type="ARBA" id="ARBA00023328"/>
    </source>
</evidence>
<dbReference type="Pfam" id="PF11111">
    <property type="entry name" value="CENP-M"/>
    <property type="match status" value="1"/>
</dbReference>
<evidence type="ECO:0000313" key="8">
    <source>
        <dbReference type="Proteomes" id="UP000694397"/>
    </source>
</evidence>
<dbReference type="Proteomes" id="UP000694397">
    <property type="component" value="Chromosome 20"/>
</dbReference>
<evidence type="ECO:0000256" key="4">
    <source>
        <dbReference type="ARBA" id="ARBA00022454"/>
    </source>
</evidence>
<name>A0A8C9RPJ0_SCLFO</name>
<proteinExistence type="predicted"/>
<dbReference type="GeneID" id="108939956"/>
<dbReference type="GeneTree" id="ENSGT00390000017504"/>
<keyword evidence="5" id="KW-0539">Nucleus</keyword>
<evidence type="ECO:0000313" key="7">
    <source>
        <dbReference type="Ensembl" id="ENSSFOP00015019270.1"/>
    </source>
</evidence>
<dbReference type="OrthoDB" id="2386686at2759"/>
<dbReference type="GO" id="GO:0005634">
    <property type="term" value="C:nucleus"/>
    <property type="evidence" value="ECO:0007669"/>
    <property type="project" value="UniProtKB-SubCell"/>
</dbReference>
<evidence type="ECO:0000256" key="5">
    <source>
        <dbReference type="ARBA" id="ARBA00023242"/>
    </source>
</evidence>
<dbReference type="PANTHER" id="PTHR34436:SF1">
    <property type="entry name" value="CENTROMERE PROTEIN M"/>
    <property type="match status" value="1"/>
</dbReference>
<dbReference type="CTD" id="402852"/>
<gene>
    <name evidence="7" type="primary">pane1</name>
</gene>
<dbReference type="GO" id="GO:0000775">
    <property type="term" value="C:chromosome, centromeric region"/>
    <property type="evidence" value="ECO:0007669"/>
    <property type="project" value="UniProtKB-SubCell"/>
</dbReference>
<accession>A0A8C9RPJ0</accession>
<keyword evidence="8" id="KW-1185">Reference proteome</keyword>
<evidence type="ECO:0000256" key="3">
    <source>
        <dbReference type="ARBA" id="ARBA00016382"/>
    </source>
</evidence>
<sequence length="183" mass="19818">MSLLRPFSKLPELNMANVLLVGNDDTFQHVLADAIVKQENNVNVNVRLARTLPLPAENEDSRPRIDLVVLIVNLRSELSLSSTETSLKHLDTGFFLGKVCFLVTGARCTSVPHERLASLRKIAVSLHCPLLFTEDQTAKGISAAAGRVLNILRVSAGLVPLATGLGLSTLIRCSLPPDLDCQD</sequence>
<protein>
    <recommendedName>
        <fullName evidence="3">Centromere protein M</fullName>
    </recommendedName>
</protein>
<organism evidence="7 8">
    <name type="scientific">Scleropages formosus</name>
    <name type="common">Asian bonytongue</name>
    <name type="synonym">Osteoglossum formosum</name>
    <dbReference type="NCBI Taxonomy" id="113540"/>
    <lineage>
        <taxon>Eukaryota</taxon>
        <taxon>Metazoa</taxon>
        <taxon>Chordata</taxon>
        <taxon>Craniata</taxon>
        <taxon>Vertebrata</taxon>
        <taxon>Euteleostomi</taxon>
        <taxon>Actinopterygii</taxon>
        <taxon>Neopterygii</taxon>
        <taxon>Teleostei</taxon>
        <taxon>Osteoglossocephala</taxon>
        <taxon>Osteoglossomorpha</taxon>
        <taxon>Osteoglossiformes</taxon>
        <taxon>Osteoglossidae</taxon>
        <taxon>Scleropages</taxon>
    </lineage>
</organism>
<dbReference type="Ensembl" id="ENSSFOT00015019494.2">
    <property type="protein sequence ID" value="ENSSFOP00015019270.1"/>
    <property type="gene ID" value="ENSSFOG00015012399.2"/>
</dbReference>
<reference evidence="7 8" key="1">
    <citation type="submission" date="2019-04" db="EMBL/GenBank/DDBJ databases">
        <authorList>
            <consortium name="Wellcome Sanger Institute Data Sharing"/>
        </authorList>
    </citation>
    <scope>NUCLEOTIDE SEQUENCE [LARGE SCALE GENOMIC DNA]</scope>
</reference>
<dbReference type="InterPro" id="IPR027417">
    <property type="entry name" value="P-loop_NTPase"/>
</dbReference>
<reference evidence="7" key="3">
    <citation type="submission" date="2025-09" db="UniProtKB">
        <authorList>
            <consortium name="Ensembl"/>
        </authorList>
    </citation>
    <scope>IDENTIFICATION</scope>
</reference>
<keyword evidence="4" id="KW-0158">Chromosome</keyword>
<dbReference type="RefSeq" id="XP_018617174.1">
    <property type="nucleotide sequence ID" value="XM_018761658.2"/>
</dbReference>
<dbReference type="Gene3D" id="3.40.50.300">
    <property type="entry name" value="P-loop containing nucleotide triphosphate hydrolases"/>
    <property type="match status" value="1"/>
</dbReference>
<dbReference type="InterPro" id="IPR020987">
    <property type="entry name" value="Centromere_Cenp-M"/>
</dbReference>
<keyword evidence="6" id="KW-0137">Centromere</keyword>
<evidence type="ECO:0000256" key="2">
    <source>
        <dbReference type="ARBA" id="ARBA00004584"/>
    </source>
</evidence>
<reference evidence="7" key="2">
    <citation type="submission" date="2025-08" db="UniProtKB">
        <authorList>
            <consortium name="Ensembl"/>
        </authorList>
    </citation>
    <scope>IDENTIFICATION</scope>
</reference>
<dbReference type="KEGG" id="sfm:108939956"/>
<evidence type="ECO:0000256" key="1">
    <source>
        <dbReference type="ARBA" id="ARBA00004123"/>
    </source>
</evidence>